<keyword evidence="3 14" id="KW-0813">Transport</keyword>
<comment type="subcellular location">
    <subcellularLocation>
        <location evidence="14">Cell membrane</location>
        <topology evidence="14">Multi-pass membrane protein</topology>
    </subcellularLocation>
    <subcellularLocation>
        <location evidence="1">Membrane</location>
        <topology evidence="1">Multi-pass membrane protein</topology>
    </subcellularLocation>
</comment>
<evidence type="ECO:0000259" key="18">
    <source>
        <dbReference type="PROSITE" id="PS50999"/>
    </source>
</evidence>
<comment type="similarity">
    <text evidence="2 14">Belongs to the cytochrome c oxidase subunit 2 family.</text>
</comment>
<dbReference type="Proteomes" id="UP000183454">
    <property type="component" value="Unassembled WGS sequence"/>
</dbReference>
<dbReference type="InterPro" id="IPR011759">
    <property type="entry name" value="Cyt_c_oxidase_su2_TM_dom"/>
</dbReference>
<dbReference type="GO" id="GO:0005507">
    <property type="term" value="F:copper ion binding"/>
    <property type="evidence" value="ECO:0007669"/>
    <property type="project" value="InterPro"/>
</dbReference>
<dbReference type="InterPro" id="IPR002429">
    <property type="entry name" value="CcO_II-like_C"/>
</dbReference>
<evidence type="ECO:0000256" key="11">
    <source>
        <dbReference type="ARBA" id="ARBA00023136"/>
    </source>
</evidence>
<evidence type="ECO:0000256" key="14">
    <source>
        <dbReference type="RuleBase" id="RU000456"/>
    </source>
</evidence>
<organism evidence="19 20">
    <name type="scientific">Nitrosomonas communis</name>
    <dbReference type="NCBI Taxonomy" id="44574"/>
    <lineage>
        <taxon>Bacteria</taxon>
        <taxon>Pseudomonadati</taxon>
        <taxon>Pseudomonadota</taxon>
        <taxon>Betaproteobacteria</taxon>
        <taxon>Nitrosomonadales</taxon>
        <taxon>Nitrosomonadaceae</taxon>
        <taxon>Nitrosomonas</taxon>
    </lineage>
</organism>
<evidence type="ECO:0000256" key="10">
    <source>
        <dbReference type="ARBA" id="ARBA00023008"/>
    </source>
</evidence>
<dbReference type="PROSITE" id="PS50999">
    <property type="entry name" value="COX2_TM"/>
    <property type="match status" value="1"/>
</dbReference>
<dbReference type="GO" id="GO:0016491">
    <property type="term" value="F:oxidoreductase activity"/>
    <property type="evidence" value="ECO:0007669"/>
    <property type="project" value="InterPro"/>
</dbReference>
<dbReference type="GO" id="GO:0042773">
    <property type="term" value="P:ATP synthesis coupled electron transport"/>
    <property type="evidence" value="ECO:0007669"/>
    <property type="project" value="TreeGrafter"/>
</dbReference>
<dbReference type="PANTHER" id="PTHR22888:SF9">
    <property type="entry name" value="CYTOCHROME C OXIDASE SUBUNIT 2"/>
    <property type="match status" value="1"/>
</dbReference>
<dbReference type="PROSITE" id="PS50857">
    <property type="entry name" value="COX2_CUA"/>
    <property type="match status" value="1"/>
</dbReference>
<dbReference type="GO" id="GO:0004129">
    <property type="term" value="F:cytochrome-c oxidase activity"/>
    <property type="evidence" value="ECO:0007669"/>
    <property type="project" value="UniProtKB-EC"/>
</dbReference>
<keyword evidence="7" id="KW-1278">Translocase</keyword>
<feature type="domain" description="Cytochrome oxidase subunit II transmembrane region profile" evidence="18">
    <location>
        <begin position="30"/>
        <end position="125"/>
    </location>
</feature>
<evidence type="ECO:0000256" key="8">
    <source>
        <dbReference type="ARBA" id="ARBA00022982"/>
    </source>
</evidence>
<evidence type="ECO:0000256" key="6">
    <source>
        <dbReference type="ARBA" id="ARBA00022723"/>
    </source>
</evidence>
<evidence type="ECO:0000256" key="15">
    <source>
        <dbReference type="RuleBase" id="RU004024"/>
    </source>
</evidence>
<dbReference type="Gene3D" id="2.60.40.420">
    <property type="entry name" value="Cupredoxins - blue copper proteins"/>
    <property type="match status" value="1"/>
</dbReference>
<dbReference type="InterPro" id="IPR045187">
    <property type="entry name" value="CcO_II"/>
</dbReference>
<dbReference type="PANTHER" id="PTHR22888">
    <property type="entry name" value="CYTOCHROME C OXIDASE, SUBUNIT II"/>
    <property type="match status" value="1"/>
</dbReference>
<reference evidence="19 20" key="1">
    <citation type="submission" date="2016-10" db="EMBL/GenBank/DDBJ databases">
        <authorList>
            <person name="de Groot N.N."/>
        </authorList>
    </citation>
    <scope>NUCLEOTIDE SEQUENCE [LARGE SCALE GENOMIC DNA]</scope>
    <source>
        <strain evidence="19 20">Nm110</strain>
    </source>
</reference>
<evidence type="ECO:0000256" key="12">
    <source>
        <dbReference type="ARBA" id="ARBA00024688"/>
    </source>
</evidence>
<dbReference type="EMBL" id="FNNH01000015">
    <property type="protein sequence ID" value="SDW53283.1"/>
    <property type="molecule type" value="Genomic_DNA"/>
</dbReference>
<keyword evidence="10 15" id="KW-0186">Copper</keyword>
<dbReference type="InterPro" id="IPR001505">
    <property type="entry name" value="Copper_CuA"/>
</dbReference>
<keyword evidence="9 16" id="KW-1133">Transmembrane helix</keyword>
<evidence type="ECO:0000256" key="3">
    <source>
        <dbReference type="ARBA" id="ARBA00022448"/>
    </source>
</evidence>
<sequence>MWGEYMSSKSVMALLGSATLALYSSMAFSLDETSKYFHPQPNSVIAQETYDQHIFALWICLAIFIVVFGVMFYSILKHRKSVGYKAANFHHSTVVEIIWTAIPLLILIAMAFPATKTVVAMKDTSEPDITIKATGYQWMWGYDYLQGEGEGISFFSKLSTPTAQLEGKEAKGENYLLEVDNNLVVPVGKKIRVITTANDVLHAWWVPAFGVKQDAIPGFIRDVWFTADRPGIYRGQCAELCGKDHGYMPIVVEVLEADKYAQWAADKKKASAAVVNTAAIGN</sequence>
<keyword evidence="11 16" id="KW-0472">Membrane</keyword>
<dbReference type="SUPFAM" id="SSF49503">
    <property type="entry name" value="Cupredoxins"/>
    <property type="match status" value="1"/>
</dbReference>
<evidence type="ECO:0000256" key="16">
    <source>
        <dbReference type="SAM" id="Phobius"/>
    </source>
</evidence>
<dbReference type="GO" id="GO:0005886">
    <property type="term" value="C:plasma membrane"/>
    <property type="evidence" value="ECO:0007669"/>
    <property type="project" value="UniProtKB-SubCell"/>
</dbReference>
<protein>
    <recommendedName>
        <fullName evidence="15">Cytochrome c oxidase subunit 2</fullName>
        <ecNumber evidence="15">7.1.1.9</ecNumber>
    </recommendedName>
</protein>
<keyword evidence="4 14" id="KW-0679">Respiratory chain</keyword>
<evidence type="ECO:0000313" key="19">
    <source>
        <dbReference type="EMBL" id="SDW53283.1"/>
    </source>
</evidence>
<comment type="function">
    <text evidence="12 15">Subunits I and II form the functional core of the enzyme complex. Electrons originating in cytochrome c are transferred via heme a and Cu(A) to the binuclear center formed by heme a3 and Cu(B).</text>
</comment>
<evidence type="ECO:0000256" key="7">
    <source>
        <dbReference type="ARBA" id="ARBA00022967"/>
    </source>
</evidence>
<proteinExistence type="inferred from homology"/>
<dbReference type="InterPro" id="IPR014222">
    <property type="entry name" value="Cyt_c_oxidase_su2"/>
</dbReference>
<evidence type="ECO:0000256" key="5">
    <source>
        <dbReference type="ARBA" id="ARBA00022692"/>
    </source>
</evidence>
<gene>
    <name evidence="19" type="ORF">SAMN05421882_101525</name>
</gene>
<accession>A0A1H2UAQ8</accession>
<evidence type="ECO:0000256" key="4">
    <source>
        <dbReference type="ARBA" id="ARBA00022660"/>
    </source>
</evidence>
<evidence type="ECO:0000256" key="13">
    <source>
        <dbReference type="ARBA" id="ARBA00047816"/>
    </source>
</evidence>
<dbReference type="EC" id="7.1.1.9" evidence="15"/>
<keyword evidence="5 14" id="KW-0812">Transmembrane</keyword>
<dbReference type="AlphaFoldDB" id="A0A1H2UAQ8"/>
<dbReference type="Gene3D" id="1.10.287.90">
    <property type="match status" value="1"/>
</dbReference>
<dbReference type="NCBIfam" id="TIGR02866">
    <property type="entry name" value="CoxB"/>
    <property type="match status" value="1"/>
</dbReference>
<dbReference type="Pfam" id="PF02790">
    <property type="entry name" value="COX2_TM"/>
    <property type="match status" value="1"/>
</dbReference>
<evidence type="ECO:0000313" key="20">
    <source>
        <dbReference type="Proteomes" id="UP000183454"/>
    </source>
</evidence>
<name>A0A1H2UAQ8_9PROT</name>
<dbReference type="InterPro" id="IPR008972">
    <property type="entry name" value="Cupredoxin"/>
</dbReference>
<feature type="transmembrane region" description="Helical" evidence="16">
    <location>
        <begin position="53"/>
        <end position="76"/>
    </location>
</feature>
<dbReference type="SUPFAM" id="SSF81464">
    <property type="entry name" value="Cytochrome c oxidase subunit II-like, transmembrane region"/>
    <property type="match status" value="1"/>
</dbReference>
<comment type="cofactor">
    <cofactor evidence="15">
        <name>Cu cation</name>
        <dbReference type="ChEBI" id="CHEBI:23378"/>
    </cofactor>
    <text evidence="15">Binds a copper A center.</text>
</comment>
<comment type="catalytic activity">
    <reaction evidence="13 15">
        <text>4 Fe(II)-[cytochrome c] + O2 + 8 H(+)(in) = 4 Fe(III)-[cytochrome c] + 2 H2O + 4 H(+)(out)</text>
        <dbReference type="Rhea" id="RHEA:11436"/>
        <dbReference type="Rhea" id="RHEA-COMP:10350"/>
        <dbReference type="Rhea" id="RHEA-COMP:14399"/>
        <dbReference type="ChEBI" id="CHEBI:15377"/>
        <dbReference type="ChEBI" id="CHEBI:15378"/>
        <dbReference type="ChEBI" id="CHEBI:15379"/>
        <dbReference type="ChEBI" id="CHEBI:29033"/>
        <dbReference type="ChEBI" id="CHEBI:29034"/>
        <dbReference type="EC" id="7.1.1.9"/>
    </reaction>
</comment>
<dbReference type="Pfam" id="PF00116">
    <property type="entry name" value="COX2"/>
    <property type="match status" value="1"/>
</dbReference>
<dbReference type="PROSITE" id="PS00078">
    <property type="entry name" value="COX2"/>
    <property type="match status" value="1"/>
</dbReference>
<keyword evidence="8 14" id="KW-0249">Electron transport</keyword>
<evidence type="ECO:0000259" key="17">
    <source>
        <dbReference type="PROSITE" id="PS50857"/>
    </source>
</evidence>
<keyword evidence="6 15" id="KW-0479">Metal-binding</keyword>
<dbReference type="PRINTS" id="PR01166">
    <property type="entry name" value="CYCOXIDASEII"/>
</dbReference>
<evidence type="ECO:0000256" key="2">
    <source>
        <dbReference type="ARBA" id="ARBA00007866"/>
    </source>
</evidence>
<dbReference type="InterPro" id="IPR036257">
    <property type="entry name" value="Cyt_c_oxidase_su2_TM_sf"/>
</dbReference>
<feature type="domain" description="Cytochrome oxidase subunit II copper A binding" evidence="17">
    <location>
        <begin position="126"/>
        <end position="266"/>
    </location>
</feature>
<evidence type="ECO:0000256" key="9">
    <source>
        <dbReference type="ARBA" id="ARBA00022989"/>
    </source>
</evidence>
<feature type="transmembrane region" description="Helical" evidence="16">
    <location>
        <begin position="97"/>
        <end position="115"/>
    </location>
</feature>
<evidence type="ECO:0000256" key="1">
    <source>
        <dbReference type="ARBA" id="ARBA00004141"/>
    </source>
</evidence>